<dbReference type="InterPro" id="IPR004995">
    <property type="entry name" value="Spore_Ger"/>
</dbReference>
<proteinExistence type="inferred from homology"/>
<evidence type="ECO:0000313" key="5">
    <source>
        <dbReference type="Proteomes" id="UP000273083"/>
    </source>
</evidence>
<sequence>MKTMHDSNNVILAPLTTSLQDNIDAYEVLFDKCADVVKRKFTIGGANKIDIYMTYIDLLVDRKLLEEDTVKSFIYFMDNLPETEQFDYIMNKGLRTADASELITMEDIVQAVLAGDAVIMVDGFKKAIKIAIRGYPGRSVSEADTEVSVRGAKDSFVESMAINKVLIRRRIRDSKLKIEQMKVGVRSRTDVAIMYIEDIAEYGLVEEIKKRMNDFVIDGVLDSGMIEQLAEAHWHSPFPQFQSTVRPDKVASGILEGRIAVLIDNTPFILMLPTTVNSFFQAADDYYNRWEIVTFTRIIRYFAAFIAIALPGLYIAIANYQSEMIPTSLTLSFAAAREGVPFSVVFEVIIMEVAFELLREAGIRLPGPMGNTIGIVGGLIIGDAAVSANIVSPIIVIVVALTAVASFTIPNEAFATAFRLSRYLVIAFSAWLGLYGFICALVLIFIHLSSLESFGIPYLMPYVASGLEGGEDARDSIIRFPTNKLHKRPIYAKKDERVRLKKKE</sequence>
<dbReference type="EMBL" id="RJVG01000013">
    <property type="protein sequence ID" value="ROR23629.1"/>
    <property type="molecule type" value="Genomic_DNA"/>
</dbReference>
<gene>
    <name evidence="4" type="ORF">EDD66_11322</name>
</gene>
<feature type="transmembrane region" description="Helical" evidence="3">
    <location>
        <begin position="298"/>
        <end position="320"/>
    </location>
</feature>
<dbReference type="Proteomes" id="UP000273083">
    <property type="component" value="Unassembled WGS sequence"/>
</dbReference>
<dbReference type="PIRSF" id="PIRSF005690">
    <property type="entry name" value="GerBA"/>
    <property type="match status" value="1"/>
</dbReference>
<evidence type="ECO:0000256" key="3">
    <source>
        <dbReference type="SAM" id="Phobius"/>
    </source>
</evidence>
<keyword evidence="5" id="KW-1185">Reference proteome</keyword>
<comment type="similarity">
    <text evidence="1">Belongs to the GerABKA family.</text>
</comment>
<dbReference type="RefSeq" id="WP_123610629.1">
    <property type="nucleotide sequence ID" value="NZ_RJVG01000013.1"/>
</dbReference>
<comment type="caution">
    <text evidence="4">The sequence shown here is derived from an EMBL/GenBank/DDBJ whole genome shotgun (WGS) entry which is preliminary data.</text>
</comment>
<protein>
    <submittedName>
        <fullName evidence="4">Spore germination protein</fullName>
    </submittedName>
</protein>
<dbReference type="InterPro" id="IPR050768">
    <property type="entry name" value="UPF0353/GerABKA_families"/>
</dbReference>
<dbReference type="AlphaFoldDB" id="A0A3N1XA44"/>
<keyword evidence="2 3" id="KW-0472">Membrane</keyword>
<organism evidence="4 5">
    <name type="scientific">Mobilisporobacter senegalensis</name>
    <dbReference type="NCBI Taxonomy" id="1329262"/>
    <lineage>
        <taxon>Bacteria</taxon>
        <taxon>Bacillati</taxon>
        <taxon>Bacillota</taxon>
        <taxon>Clostridia</taxon>
        <taxon>Lachnospirales</taxon>
        <taxon>Lachnospiraceae</taxon>
        <taxon>Mobilisporobacter</taxon>
    </lineage>
</organism>
<dbReference type="OrthoDB" id="9772630at2"/>
<evidence type="ECO:0000256" key="2">
    <source>
        <dbReference type="ARBA" id="ARBA00023136"/>
    </source>
</evidence>
<accession>A0A3N1XA44</accession>
<dbReference type="PANTHER" id="PTHR22550">
    <property type="entry name" value="SPORE GERMINATION PROTEIN"/>
    <property type="match status" value="1"/>
</dbReference>
<evidence type="ECO:0000313" key="4">
    <source>
        <dbReference type="EMBL" id="ROR23629.1"/>
    </source>
</evidence>
<evidence type="ECO:0000256" key="1">
    <source>
        <dbReference type="ARBA" id="ARBA00005278"/>
    </source>
</evidence>
<dbReference type="GO" id="GO:0016020">
    <property type="term" value="C:membrane"/>
    <property type="evidence" value="ECO:0007669"/>
    <property type="project" value="InterPro"/>
</dbReference>
<keyword evidence="3" id="KW-0812">Transmembrane</keyword>
<reference evidence="4 5" key="1">
    <citation type="submission" date="2018-11" db="EMBL/GenBank/DDBJ databases">
        <title>Genomic Encyclopedia of Type Strains, Phase IV (KMG-IV): sequencing the most valuable type-strain genomes for metagenomic binning, comparative biology and taxonomic classification.</title>
        <authorList>
            <person name="Goeker M."/>
        </authorList>
    </citation>
    <scope>NUCLEOTIDE SEQUENCE [LARGE SCALE GENOMIC DNA]</scope>
    <source>
        <strain evidence="4 5">DSM 26537</strain>
    </source>
</reference>
<feature type="transmembrane region" description="Helical" evidence="3">
    <location>
        <begin position="423"/>
        <end position="448"/>
    </location>
</feature>
<dbReference type="Pfam" id="PF03323">
    <property type="entry name" value="GerA"/>
    <property type="match status" value="1"/>
</dbReference>
<dbReference type="PANTHER" id="PTHR22550:SF5">
    <property type="entry name" value="LEUCINE ZIPPER PROTEIN 4"/>
    <property type="match status" value="1"/>
</dbReference>
<name>A0A3N1XA44_9FIRM</name>
<keyword evidence="3" id="KW-1133">Transmembrane helix</keyword>
<feature type="transmembrane region" description="Helical" evidence="3">
    <location>
        <begin position="394"/>
        <end position="411"/>
    </location>
</feature>
<dbReference type="GO" id="GO:0009847">
    <property type="term" value="P:spore germination"/>
    <property type="evidence" value="ECO:0007669"/>
    <property type="project" value="InterPro"/>
</dbReference>